<dbReference type="EMBL" id="GG698896">
    <property type="protein sequence ID" value="EEU49004.1"/>
    <property type="molecule type" value="Genomic_DNA"/>
</dbReference>
<dbReference type="VEuPathDB" id="FungiDB:NECHADRAFT_75738"/>
<dbReference type="AlphaFoldDB" id="C7YJN2"/>
<evidence type="ECO:0008006" key="4">
    <source>
        <dbReference type="Google" id="ProtNLM"/>
    </source>
</evidence>
<feature type="region of interest" description="Disordered" evidence="1">
    <location>
        <begin position="318"/>
        <end position="345"/>
    </location>
</feature>
<reference evidence="2 3" key="1">
    <citation type="journal article" date="2009" name="PLoS Genet.">
        <title>The genome of Nectria haematococca: contribution of supernumerary chromosomes to gene expansion.</title>
        <authorList>
            <person name="Coleman J.J."/>
            <person name="Rounsley S.D."/>
            <person name="Rodriguez-Carres M."/>
            <person name="Kuo A."/>
            <person name="Wasmann C.C."/>
            <person name="Grimwood J."/>
            <person name="Schmutz J."/>
            <person name="Taga M."/>
            <person name="White G.J."/>
            <person name="Zhou S."/>
            <person name="Schwartz D.C."/>
            <person name="Freitag M."/>
            <person name="Ma L.J."/>
            <person name="Danchin E.G."/>
            <person name="Henrissat B."/>
            <person name="Coutinho P.M."/>
            <person name="Nelson D.R."/>
            <person name="Straney D."/>
            <person name="Napoli C.A."/>
            <person name="Barker B.M."/>
            <person name="Gribskov M."/>
            <person name="Rep M."/>
            <person name="Kroken S."/>
            <person name="Molnar I."/>
            <person name="Rensing C."/>
            <person name="Kennell J.C."/>
            <person name="Zamora J."/>
            <person name="Farman M.L."/>
            <person name="Selker E.U."/>
            <person name="Salamov A."/>
            <person name="Shapiro H."/>
            <person name="Pangilinan J."/>
            <person name="Lindquist E."/>
            <person name="Lamers C."/>
            <person name="Grigoriev I.V."/>
            <person name="Geiser D.M."/>
            <person name="Covert S.F."/>
            <person name="Temporini E."/>
            <person name="Vanetten H.D."/>
        </authorList>
    </citation>
    <scope>NUCLEOTIDE SEQUENCE [LARGE SCALE GENOMIC DNA]</scope>
    <source>
        <strain evidence="3">ATCC MYA-4622 / CBS 123669 / FGSC 9596 / NRRL 45880 / 77-13-4</strain>
    </source>
</reference>
<dbReference type="OrthoDB" id="5049926at2759"/>
<evidence type="ECO:0000256" key="1">
    <source>
        <dbReference type="SAM" id="MobiDB-lite"/>
    </source>
</evidence>
<dbReference type="GeneID" id="9663876"/>
<dbReference type="KEGG" id="nhe:NECHADRAFT_75738"/>
<proteinExistence type="predicted"/>
<name>C7YJN2_FUSV7</name>
<evidence type="ECO:0000313" key="3">
    <source>
        <dbReference type="Proteomes" id="UP000005206"/>
    </source>
</evidence>
<dbReference type="HOGENOM" id="CLU_804333_0_0_1"/>
<protein>
    <recommendedName>
        <fullName evidence="4">F-box domain-containing protein</fullName>
    </recommendedName>
</protein>
<keyword evidence="3" id="KW-1185">Reference proteome</keyword>
<evidence type="ECO:0000313" key="2">
    <source>
        <dbReference type="EMBL" id="EEU49004.1"/>
    </source>
</evidence>
<dbReference type="Proteomes" id="UP000005206">
    <property type="component" value="Chromosome 1"/>
</dbReference>
<dbReference type="RefSeq" id="XP_003054717.1">
    <property type="nucleotide sequence ID" value="XM_003054671.1"/>
</dbReference>
<accession>C7YJN2</accession>
<organism evidence="2 3">
    <name type="scientific">Fusarium vanettenii (strain ATCC MYA-4622 / CBS 123669 / FGSC 9596 / NRRL 45880 / 77-13-4)</name>
    <name type="common">Fusarium solani subsp. pisi</name>
    <dbReference type="NCBI Taxonomy" id="660122"/>
    <lineage>
        <taxon>Eukaryota</taxon>
        <taxon>Fungi</taxon>
        <taxon>Dikarya</taxon>
        <taxon>Ascomycota</taxon>
        <taxon>Pezizomycotina</taxon>
        <taxon>Sordariomycetes</taxon>
        <taxon>Hypocreomycetidae</taxon>
        <taxon>Hypocreales</taxon>
        <taxon>Nectriaceae</taxon>
        <taxon>Fusarium</taxon>
        <taxon>Fusarium solani species complex</taxon>
        <taxon>Fusarium vanettenii</taxon>
    </lineage>
</organism>
<gene>
    <name evidence="2" type="ORF">NECHADRAFT_75738</name>
</gene>
<sequence>MSSRSLLPSPRPGSPSTPTQLRIRRATSNFPWIQQCAGLHHFHIGFNCGICDKELIDGSHCMIIYSKNFPRGPWKSVSARFSLAPGHKLWQGDGLCFCGFGFGSSLPPGAALVHFPCFCLFFVRSHPPLAVFHHRRDRLATALTFRGFDNAPFNRHYMIRFPRQVPFDAFIYTARQFGFGRIDSLPNEIISMIIKFYEDSPFLDAVRVMATSLELRAFTRHCVSFYLPEVVSWKRGDAVPVLAPRQSPLPGPLRVTIDPRGICCVDRETGGSPSHSRRFVHIDDGRRVKLYFKDGLAYLRRPEGYPWFHIDGPPLRDTPRVSQAHLPPPVDSDGHSAVPTQAPPL</sequence>
<dbReference type="InParanoid" id="C7YJN2"/>